<dbReference type="Proteomes" id="UP000035088">
    <property type="component" value="Unassembled WGS sequence"/>
</dbReference>
<proteinExistence type="predicted"/>
<evidence type="ECO:0000313" key="4">
    <source>
        <dbReference type="EMBL" id="GAB08669.1"/>
    </source>
</evidence>
<feature type="region of interest" description="Disordered" evidence="1">
    <location>
        <begin position="1"/>
        <end position="23"/>
    </location>
</feature>
<evidence type="ECO:0000313" key="5">
    <source>
        <dbReference type="Proteomes" id="UP000035088"/>
    </source>
</evidence>
<dbReference type="InterPro" id="IPR045401">
    <property type="entry name" value="GAP1-M"/>
</dbReference>
<dbReference type="Pfam" id="PF20014">
    <property type="entry name" value="GAP1-M"/>
    <property type="match status" value="1"/>
</dbReference>
<gene>
    <name evidence="4" type="ORF">GOARA_015_00070</name>
</gene>
<feature type="compositionally biased region" description="Gly residues" evidence="1">
    <location>
        <begin position="923"/>
        <end position="938"/>
    </location>
</feature>
<dbReference type="Pfam" id="PF20013">
    <property type="entry name" value="GAP1-N2"/>
    <property type="match status" value="1"/>
</dbReference>
<evidence type="ECO:0000259" key="2">
    <source>
        <dbReference type="Pfam" id="PF20013"/>
    </source>
</evidence>
<dbReference type="STRING" id="1073574.GOARA_015_00070"/>
<accession>G7GYJ4</accession>
<feature type="domain" description="GTPase-associated protein 1 middle" evidence="3">
    <location>
        <begin position="212"/>
        <end position="295"/>
    </location>
</feature>
<dbReference type="RefSeq" id="WP_007320746.1">
    <property type="nucleotide sequence ID" value="NZ_BAEE01000015.1"/>
</dbReference>
<reference evidence="4 5" key="1">
    <citation type="submission" date="2011-11" db="EMBL/GenBank/DDBJ databases">
        <title>Whole genome shotgun sequence of Gordonia araii NBRC 100433.</title>
        <authorList>
            <person name="Yoshida Y."/>
            <person name="Hosoyama A."/>
            <person name="Tsuchikane K."/>
            <person name="Katsumata H."/>
            <person name="Yamazaki S."/>
            <person name="Fujita N."/>
        </authorList>
    </citation>
    <scope>NUCLEOTIDE SEQUENCE [LARGE SCALE GENOMIC DNA]</scope>
    <source>
        <strain evidence="4 5">NBRC 100433</strain>
    </source>
</reference>
<dbReference type="AlphaFoldDB" id="G7GYJ4"/>
<name>G7GYJ4_9ACTN</name>
<dbReference type="InterPro" id="IPR045402">
    <property type="entry name" value="GAP1-N2"/>
</dbReference>
<dbReference type="OrthoDB" id="3250392at2"/>
<feature type="region of interest" description="Disordered" evidence="1">
    <location>
        <begin position="919"/>
        <end position="938"/>
    </location>
</feature>
<dbReference type="EMBL" id="BAEE01000015">
    <property type="protein sequence ID" value="GAB08669.1"/>
    <property type="molecule type" value="Genomic_DNA"/>
</dbReference>
<evidence type="ECO:0000256" key="1">
    <source>
        <dbReference type="SAM" id="MobiDB-lite"/>
    </source>
</evidence>
<protein>
    <submittedName>
        <fullName evidence="4">Uncharacterized protein</fullName>
    </submittedName>
</protein>
<comment type="caution">
    <text evidence="4">The sequence shown here is derived from an EMBL/GenBank/DDBJ whole genome shotgun (WGS) entry which is preliminary data.</text>
</comment>
<organism evidence="4 5">
    <name type="scientific">Gordonia araii NBRC 100433</name>
    <dbReference type="NCBI Taxonomy" id="1073574"/>
    <lineage>
        <taxon>Bacteria</taxon>
        <taxon>Bacillati</taxon>
        <taxon>Actinomycetota</taxon>
        <taxon>Actinomycetes</taxon>
        <taxon>Mycobacteriales</taxon>
        <taxon>Gordoniaceae</taxon>
        <taxon>Gordonia</taxon>
    </lineage>
</organism>
<feature type="domain" description="GTPase-associated protein 1 N-terminal" evidence="2">
    <location>
        <begin position="32"/>
        <end position="185"/>
    </location>
</feature>
<evidence type="ECO:0000259" key="3">
    <source>
        <dbReference type="Pfam" id="PF20014"/>
    </source>
</evidence>
<sequence>MADLTKRSPTPRPGLVAGPAEAAAGQDGRYAQFTYTSFDAGAPGGRGAFGGAAGQRSSGGGWQVKQVVGDLAPGDIEDLTARIVTRFDLEPVLPGFPTPEQIAARPSRLVYSFTGDRAAYWHTVDAGRDGTGRPGNVFAHVLADGFGAETATAPGLDAVRPVELWRWTGWLRPYGPEEVKAAVLPASPPALTPNPSLSAEASVGFLLDPARDRTGLARVLLDAVAARLSGDATGPVVLAVDDHDHAAAWIAAISHFLTAGGARRFSWSTHDAPESVAAGSAADLHLVAVPRDRRGEVHGAVDVVVDEHEEPYLGDPGSAHRLAAGSVPVTGLSVLAEAVLADEETALRVFGRRDEIAAQFEDVPGTSIAPEWPIAVALLEMPELAEFHADAAAVIVDDAPPGLTEVPWAAALVDETLRTHPPTADEALRRLARAAARGRGTDRLAQYVLGAALADSAWLDRCDLAAVPTVRTASLGESRDQIGRRCAELTSRIADDPSGATRAALRTAELIERLAVPDDERATARDELAAVVARTGLTEIGTPGWSERFDADEMSEATRATMVRPVFARHAVGRLSELSSDVALWLYGAVSADHNYACPDPALPDDDYLFGFATRAVLSDWALGIPAPARAHYASEAIRGALRSERLGDEDCRDLVSAIVAEQRPPAADLLEFSKSTGRVPPQVLDSLVFYGDVESDALQAIVDMPDAASPVLAAAAWLRLARRSARVTDRDRWCTAVAALATSAESRPPAGGEVTWVAQAAEELVVMAAAGFVVGQSSAAPWADPGTPFCAALKARMPSIYQQVVDELGRAEQEWVLDTAWVAGHALTVMMGVPGAGAGPLDGLGSPSLRDGSGGLVPWSQRLIEQRLVEGSYRGPSDIAGLRDAGWLVVRALDADAAEYFFADYRRGAADWAARAGVGAQSNGGSGRGPSGLGGLG</sequence>
<keyword evidence="5" id="KW-1185">Reference proteome</keyword>